<evidence type="ECO:0000256" key="1">
    <source>
        <dbReference type="ARBA" id="ARBA00023002"/>
    </source>
</evidence>
<dbReference type="PANTHER" id="PTHR43364">
    <property type="entry name" value="NADH-SPECIFIC METHYLGLYOXAL REDUCTASE-RELATED"/>
    <property type="match status" value="1"/>
</dbReference>
<dbReference type="InterPro" id="IPR023210">
    <property type="entry name" value="NADP_OxRdtase_dom"/>
</dbReference>
<evidence type="ECO:0000313" key="4">
    <source>
        <dbReference type="Proteomes" id="UP000774617"/>
    </source>
</evidence>
<dbReference type="PANTHER" id="PTHR43364:SF4">
    <property type="entry name" value="NAD(P)-LINKED OXIDOREDUCTASE SUPERFAMILY PROTEIN"/>
    <property type="match status" value="1"/>
</dbReference>
<gene>
    <name evidence="3" type="ORF">B0J12DRAFT_789529</name>
</gene>
<comment type="caution">
    <text evidence="3">The sequence shown here is derived from an EMBL/GenBank/DDBJ whole genome shotgun (WGS) entry which is preliminary data.</text>
</comment>
<dbReference type="Pfam" id="PF00248">
    <property type="entry name" value="Aldo_ket_red"/>
    <property type="match status" value="2"/>
</dbReference>
<sequence length="293" mass="32106">MAYPEYVCGSGSIGLQPMEDSHAYISILRKHNIIDTALLYSNSEKRLGELSTPASFTIDTKSPSLARGTLTRASITAGLAESLSRLQANQVYTYYLHISDPSTPIDETVDAMQALHRQGQGNSGAFARHLETTLFPVLRGLRIAFSAYSALAGGLVAKDPEKLEADAEGGRWTAQPDAPDAMLNDIYISMFHEPEFIEALREWRVTAAEAGESPAMLSYRCWAVWNSKLDAGERDAVVIGASRPSRLEQTLEGLARGLLKEETVGEIEGLWERVKAVAPVHSYHSYAKDMLCN</sequence>
<evidence type="ECO:0000259" key="2">
    <source>
        <dbReference type="Pfam" id="PF00248"/>
    </source>
</evidence>
<reference evidence="3 4" key="1">
    <citation type="journal article" date="2021" name="Nat. Commun.">
        <title>Genetic determinants of endophytism in the Arabidopsis root mycobiome.</title>
        <authorList>
            <person name="Mesny F."/>
            <person name="Miyauchi S."/>
            <person name="Thiergart T."/>
            <person name="Pickel B."/>
            <person name="Atanasova L."/>
            <person name="Karlsson M."/>
            <person name="Huettel B."/>
            <person name="Barry K.W."/>
            <person name="Haridas S."/>
            <person name="Chen C."/>
            <person name="Bauer D."/>
            <person name="Andreopoulos W."/>
            <person name="Pangilinan J."/>
            <person name="LaButti K."/>
            <person name="Riley R."/>
            <person name="Lipzen A."/>
            <person name="Clum A."/>
            <person name="Drula E."/>
            <person name="Henrissat B."/>
            <person name="Kohler A."/>
            <person name="Grigoriev I.V."/>
            <person name="Martin F.M."/>
            <person name="Hacquard S."/>
        </authorList>
    </citation>
    <scope>NUCLEOTIDE SEQUENCE [LARGE SCALE GENOMIC DNA]</scope>
    <source>
        <strain evidence="3 4">MPI-SDFR-AT-0080</strain>
    </source>
</reference>
<protein>
    <submittedName>
        <fullName evidence="3">NADP-dependent oxidoreductase domain-containing protein</fullName>
    </submittedName>
</protein>
<dbReference type="Proteomes" id="UP000774617">
    <property type="component" value="Unassembled WGS sequence"/>
</dbReference>
<accession>A0ABQ8FW77</accession>
<keyword evidence="4" id="KW-1185">Reference proteome</keyword>
<name>A0ABQ8FW77_9PEZI</name>
<dbReference type="SUPFAM" id="SSF51430">
    <property type="entry name" value="NAD(P)-linked oxidoreductase"/>
    <property type="match status" value="1"/>
</dbReference>
<keyword evidence="1" id="KW-0560">Oxidoreductase</keyword>
<dbReference type="InterPro" id="IPR036812">
    <property type="entry name" value="NAD(P)_OxRdtase_dom_sf"/>
</dbReference>
<organism evidence="3 4">
    <name type="scientific">Macrophomina phaseolina</name>
    <dbReference type="NCBI Taxonomy" id="35725"/>
    <lineage>
        <taxon>Eukaryota</taxon>
        <taxon>Fungi</taxon>
        <taxon>Dikarya</taxon>
        <taxon>Ascomycota</taxon>
        <taxon>Pezizomycotina</taxon>
        <taxon>Dothideomycetes</taxon>
        <taxon>Dothideomycetes incertae sedis</taxon>
        <taxon>Botryosphaeriales</taxon>
        <taxon>Botryosphaeriaceae</taxon>
        <taxon>Macrophomina</taxon>
    </lineage>
</organism>
<proteinExistence type="predicted"/>
<dbReference type="EMBL" id="JAGTJR010000044">
    <property type="protein sequence ID" value="KAH7030486.1"/>
    <property type="molecule type" value="Genomic_DNA"/>
</dbReference>
<feature type="domain" description="NADP-dependent oxidoreductase" evidence="2">
    <location>
        <begin position="129"/>
        <end position="271"/>
    </location>
</feature>
<feature type="domain" description="NADP-dependent oxidoreductase" evidence="2">
    <location>
        <begin position="32"/>
        <end position="120"/>
    </location>
</feature>
<dbReference type="InterPro" id="IPR050523">
    <property type="entry name" value="AKR_Detox_Biosynth"/>
</dbReference>
<evidence type="ECO:0000313" key="3">
    <source>
        <dbReference type="EMBL" id="KAH7030486.1"/>
    </source>
</evidence>
<dbReference type="Gene3D" id="3.20.20.100">
    <property type="entry name" value="NADP-dependent oxidoreductase domain"/>
    <property type="match status" value="2"/>
</dbReference>